<dbReference type="SMART" id="SM00189">
    <property type="entry name" value="IL2"/>
    <property type="match status" value="1"/>
</dbReference>
<protein>
    <recommendedName>
        <fullName evidence="3 12">Interleukin-2</fullName>
        <shortName evidence="12">IL-2</shortName>
    </recommendedName>
</protein>
<evidence type="ECO:0000256" key="9">
    <source>
        <dbReference type="ARBA" id="ARBA00023130"/>
    </source>
</evidence>
<comment type="function">
    <text evidence="12">Cytokine produced by activated CD4-positive helper T-cells and to a lesser extend activated CD8-positive T-cells and natural killer (NK) cells that plays pivotal roles in the immune response and tolerance. Binds to a receptor complex composed of either the high-affinity trimeric IL-2R (IL2RA/CD25, IL2RB/CD122 and IL2RG/CD132) or the low-affinity dimeric IL-2R (IL2RB and IL2RG). Interaction with the receptor leads to oligomerization and conformation changes in the IL-2R subunits resulting in downstream signaling starting with phosphorylation of JAK1 and JAK3. In turn, JAK1 and JAK3 phosphorylate the receptor to form a docking site leading to the phosphorylation of several substrates including STAT5. This process leads to activation of several pathways including STAT, phosphoinositide-3-kinase/PI3K and mitogen-activated protein kinase/MAPK pathways. Functions as a T-cell growth factor and can increase NK-cell cytolytic activity as well. Promotes strong proliferation of activated B-cells and subsequently immunoglobulin production. Plays a pivotal role in regulating the adaptive immune system by controlling the survival and proliferation of regulatory T-cells, which are required for the maintenance of immune tolerance. Moreover, participates in the differentiation and homeostasis of effector T-cell subsets, including Th1, Th2, Th17 as well as memory CD8-positive T-cells.</text>
</comment>
<reference evidence="13" key="2">
    <citation type="submission" date="2025-08" db="UniProtKB">
        <authorList>
            <consortium name="Ensembl"/>
        </authorList>
    </citation>
    <scope>IDENTIFICATION</scope>
</reference>
<dbReference type="GO" id="GO:0002366">
    <property type="term" value="P:leukocyte activation involved in immune response"/>
    <property type="evidence" value="ECO:0007669"/>
    <property type="project" value="Ensembl"/>
</dbReference>
<dbReference type="GO" id="GO:0050798">
    <property type="term" value="P:activated T cell proliferation"/>
    <property type="evidence" value="ECO:0007669"/>
    <property type="project" value="Ensembl"/>
</dbReference>
<dbReference type="PANTHER" id="PTHR48487">
    <property type="entry name" value="INTERLEUKIN-2"/>
    <property type="match status" value="1"/>
</dbReference>
<dbReference type="Ensembl" id="ENSPEMT00000008317.2">
    <property type="protein sequence ID" value="ENSPEMP00000004625.1"/>
    <property type="gene ID" value="ENSPEMG00000006965.2"/>
</dbReference>
<dbReference type="GO" id="GO:0050728">
    <property type="term" value="P:negative regulation of inflammatory response"/>
    <property type="evidence" value="ECO:0007669"/>
    <property type="project" value="Ensembl"/>
</dbReference>
<evidence type="ECO:0000256" key="5">
    <source>
        <dbReference type="ARBA" id="ARBA00022525"/>
    </source>
</evidence>
<dbReference type="GO" id="GO:0050672">
    <property type="term" value="P:negative regulation of lymphocyte proliferation"/>
    <property type="evidence" value="ECO:0007669"/>
    <property type="project" value="Ensembl"/>
</dbReference>
<dbReference type="PANTHER" id="PTHR48487:SF1">
    <property type="entry name" value="INTERLEUKIN-2"/>
    <property type="match status" value="1"/>
</dbReference>
<proteinExistence type="inferred from homology"/>
<dbReference type="GO" id="GO:0005615">
    <property type="term" value="C:extracellular space"/>
    <property type="evidence" value="ECO:0007669"/>
    <property type="project" value="UniProtKB-KW"/>
</dbReference>
<evidence type="ECO:0000313" key="13">
    <source>
        <dbReference type="Ensembl" id="ENSPEMP00000004625.1"/>
    </source>
</evidence>
<dbReference type="GO" id="GO:0032729">
    <property type="term" value="P:positive regulation of type II interferon production"/>
    <property type="evidence" value="ECO:0007669"/>
    <property type="project" value="Ensembl"/>
</dbReference>
<feature type="chain" id="PRO_5044517906" description="Interleukin-2" evidence="12">
    <location>
        <begin position="21"/>
        <end position="155"/>
    </location>
</feature>
<dbReference type="Gene3D" id="1.20.1250.10">
    <property type="match status" value="1"/>
</dbReference>
<dbReference type="GO" id="GO:0006366">
    <property type="term" value="P:transcription by RNA polymerase II"/>
    <property type="evidence" value="ECO:0007669"/>
    <property type="project" value="Ensembl"/>
</dbReference>
<dbReference type="GO" id="GO:0097192">
    <property type="term" value="P:extrinsic apoptotic signaling pathway in absence of ligand"/>
    <property type="evidence" value="ECO:0007669"/>
    <property type="project" value="Ensembl"/>
</dbReference>
<dbReference type="Pfam" id="PF00715">
    <property type="entry name" value="IL2"/>
    <property type="match status" value="1"/>
</dbReference>
<dbReference type="PRINTS" id="PR00265">
    <property type="entry name" value="INTERLEUKIN2"/>
</dbReference>
<dbReference type="AlphaFoldDB" id="A0A6I9M7T3"/>
<dbReference type="GO" id="GO:0005125">
    <property type="term" value="F:cytokine activity"/>
    <property type="evidence" value="ECO:0007669"/>
    <property type="project" value="UniProtKB-KW"/>
</dbReference>
<evidence type="ECO:0000256" key="7">
    <source>
        <dbReference type="ARBA" id="ARBA00022859"/>
    </source>
</evidence>
<evidence type="ECO:0000256" key="4">
    <source>
        <dbReference type="ARBA" id="ARBA00022514"/>
    </source>
</evidence>
<dbReference type="InterPro" id="IPR000779">
    <property type="entry name" value="IL-2"/>
</dbReference>
<sequence>MYNMQLASCVALTLVLLVNSAPTSSSTKETQQHLEQLLMDLEVLLKGINNYKNPKLPMILTFKFYMPKKATELKHLQCLEEELGALQRVLDLAQSKSFRLEDAENSISNIRVTVVKLKGSENTSTCEFHDETVTVVEFLNTWIAFCQSAIATMAQ</sequence>
<dbReference type="PROSITE" id="PS00424">
    <property type="entry name" value="INTERLEUKIN_2"/>
    <property type="match status" value="1"/>
</dbReference>
<keyword evidence="7 12" id="KW-0391">Immunity</keyword>
<evidence type="ECO:0000256" key="6">
    <source>
        <dbReference type="ARBA" id="ARBA00022729"/>
    </source>
</evidence>
<reference evidence="13 14" key="1">
    <citation type="submission" date="2018-10" db="EMBL/GenBank/DDBJ databases">
        <title>Improved assembly of the deer mouse Peromyscus maniculatus genome.</title>
        <authorList>
            <person name="Lassance J.-M."/>
            <person name="Hoekstra H.E."/>
        </authorList>
    </citation>
    <scope>NUCLEOTIDE SEQUENCE [LARGE SCALE GENOMIC DNA]</scope>
</reference>
<dbReference type="InterPro" id="IPR009079">
    <property type="entry name" value="4_helix_cytokine-like_core"/>
</dbReference>
<dbReference type="GeneID" id="102917691"/>
<dbReference type="GO" id="GO:0045944">
    <property type="term" value="P:positive regulation of transcription by RNA polymerase II"/>
    <property type="evidence" value="ECO:0007669"/>
    <property type="project" value="Ensembl"/>
</dbReference>
<dbReference type="CTD" id="3558"/>
<accession>A0A6I9M7T3</accession>
<gene>
    <name evidence="13" type="primary">Il2</name>
    <name evidence="12" type="synonym">IL2</name>
</gene>
<dbReference type="GO" id="GO:0030890">
    <property type="term" value="P:positive regulation of B cell proliferation"/>
    <property type="evidence" value="ECO:0007669"/>
    <property type="project" value="Ensembl"/>
</dbReference>
<dbReference type="GO" id="GO:0002903">
    <property type="term" value="P:negative regulation of B cell apoptotic process"/>
    <property type="evidence" value="ECO:0007669"/>
    <property type="project" value="Ensembl"/>
</dbReference>
<dbReference type="GO" id="GO:0048304">
    <property type="term" value="P:positive regulation of isotype switching to IgG isotypes"/>
    <property type="evidence" value="ECO:0007669"/>
    <property type="project" value="Ensembl"/>
</dbReference>
<dbReference type="GO" id="GO:0002250">
    <property type="term" value="P:adaptive immune response"/>
    <property type="evidence" value="ECO:0007669"/>
    <property type="project" value="UniProtKB-KW"/>
</dbReference>
<organism evidence="13 14">
    <name type="scientific">Peromyscus maniculatus bairdii</name>
    <name type="common">Prairie deer mouse</name>
    <dbReference type="NCBI Taxonomy" id="230844"/>
    <lineage>
        <taxon>Eukaryota</taxon>
        <taxon>Metazoa</taxon>
        <taxon>Chordata</taxon>
        <taxon>Craniata</taxon>
        <taxon>Vertebrata</taxon>
        <taxon>Euteleostomi</taxon>
        <taxon>Mammalia</taxon>
        <taxon>Eutheria</taxon>
        <taxon>Euarchontoglires</taxon>
        <taxon>Glires</taxon>
        <taxon>Rodentia</taxon>
        <taxon>Myomorpha</taxon>
        <taxon>Muroidea</taxon>
        <taxon>Cricetidae</taxon>
        <taxon>Neotominae</taxon>
        <taxon>Peromyscus</taxon>
    </lineage>
</organism>
<evidence type="ECO:0000256" key="2">
    <source>
        <dbReference type="ARBA" id="ARBA00006949"/>
    </source>
</evidence>
<keyword evidence="9 12" id="KW-1064">Adaptive immunity</keyword>
<dbReference type="RefSeq" id="XP_006991885.1">
    <property type="nucleotide sequence ID" value="XM_006991823.3"/>
</dbReference>
<dbReference type="GO" id="GO:2000561">
    <property type="term" value="P:regulation of CD4-positive, alpha-beta T cell proliferation"/>
    <property type="evidence" value="ECO:0007669"/>
    <property type="project" value="Ensembl"/>
</dbReference>
<evidence type="ECO:0000256" key="12">
    <source>
        <dbReference type="RuleBase" id="RU363134"/>
    </source>
</evidence>
<name>A0A6I9M7T3_PERMB</name>
<dbReference type="GO" id="GO:0046013">
    <property type="term" value="P:regulation of T cell homeostatic proliferation"/>
    <property type="evidence" value="ECO:0007669"/>
    <property type="project" value="Ensembl"/>
</dbReference>
<reference evidence="13" key="3">
    <citation type="submission" date="2025-09" db="UniProtKB">
        <authorList>
            <consortium name="Ensembl"/>
        </authorList>
    </citation>
    <scope>IDENTIFICATION</scope>
</reference>
<comment type="similarity">
    <text evidence="2 12">Belongs to the IL-2 family.</text>
</comment>
<dbReference type="Proteomes" id="UP000694547">
    <property type="component" value="Chromosome 6"/>
</dbReference>
<evidence type="ECO:0000313" key="14">
    <source>
        <dbReference type="Proteomes" id="UP000694547"/>
    </source>
</evidence>
<evidence type="ECO:0000256" key="10">
    <source>
        <dbReference type="ARBA" id="ARBA00023157"/>
    </source>
</evidence>
<comment type="subcellular location">
    <subcellularLocation>
        <location evidence="1 12">Secreted</location>
    </subcellularLocation>
</comment>
<keyword evidence="8 12" id="KW-0339">Growth factor</keyword>
<keyword evidence="14" id="KW-1185">Reference proteome</keyword>
<dbReference type="GO" id="GO:0097696">
    <property type="term" value="P:cell surface receptor signaling pathway via STAT"/>
    <property type="evidence" value="ECO:0007669"/>
    <property type="project" value="Ensembl"/>
</dbReference>
<evidence type="ECO:0000256" key="11">
    <source>
        <dbReference type="ARBA" id="ARBA00023180"/>
    </source>
</evidence>
<keyword evidence="11" id="KW-0325">Glycoprotein</keyword>
<dbReference type="SUPFAM" id="SSF47266">
    <property type="entry name" value="4-helical cytokines"/>
    <property type="match status" value="1"/>
</dbReference>
<feature type="signal peptide" evidence="12">
    <location>
        <begin position="1"/>
        <end position="20"/>
    </location>
</feature>
<dbReference type="GO" id="GO:1900100">
    <property type="term" value="P:positive regulation of plasma cell differentiation"/>
    <property type="evidence" value="ECO:0007669"/>
    <property type="project" value="Ensembl"/>
</dbReference>
<evidence type="ECO:0000256" key="3">
    <source>
        <dbReference type="ARBA" id="ARBA00019453"/>
    </source>
</evidence>
<dbReference type="GO" id="GO:0005134">
    <property type="term" value="F:interleukin-2 receptor binding"/>
    <property type="evidence" value="ECO:0007669"/>
    <property type="project" value="Ensembl"/>
</dbReference>
<dbReference type="GO" id="GO:0032740">
    <property type="term" value="P:positive regulation of interleukin-17 production"/>
    <property type="evidence" value="ECO:0007669"/>
    <property type="project" value="Ensembl"/>
</dbReference>
<dbReference type="GeneTree" id="ENSGT00390000003555"/>
<keyword evidence="5 12" id="KW-0964">Secreted</keyword>
<keyword evidence="6 12" id="KW-0732">Signal</keyword>
<dbReference type="GO" id="GO:0042104">
    <property type="term" value="P:positive regulation of activated T cell proliferation"/>
    <property type="evidence" value="ECO:0007669"/>
    <property type="project" value="Ensembl"/>
</dbReference>
<dbReference type="GO" id="GO:2000320">
    <property type="term" value="P:negative regulation of T-helper 17 cell differentiation"/>
    <property type="evidence" value="ECO:0007669"/>
    <property type="project" value="Ensembl"/>
</dbReference>
<keyword evidence="4 12" id="KW-0202">Cytokine</keyword>
<keyword evidence="10 12" id="KW-1015">Disulfide bond</keyword>
<evidence type="ECO:0000256" key="8">
    <source>
        <dbReference type="ARBA" id="ARBA00023030"/>
    </source>
</evidence>
<dbReference type="OrthoDB" id="9450228at2759"/>
<dbReference type="GO" id="GO:0008083">
    <property type="term" value="F:growth factor activity"/>
    <property type="evidence" value="ECO:0007669"/>
    <property type="project" value="UniProtKB-KW"/>
</dbReference>
<evidence type="ECO:0000256" key="1">
    <source>
        <dbReference type="ARBA" id="ARBA00004613"/>
    </source>
</evidence>
<dbReference type="GO" id="GO:0038110">
    <property type="term" value="P:interleukin-2-mediated signaling pathway"/>
    <property type="evidence" value="ECO:0007669"/>
    <property type="project" value="Ensembl"/>
</dbReference>
<dbReference type="InterPro" id="IPR030477">
    <property type="entry name" value="IL-2_CS"/>
</dbReference>